<dbReference type="EMBL" id="JACMSC010000016">
    <property type="protein sequence ID" value="KAG6482740.1"/>
    <property type="molecule type" value="Genomic_DNA"/>
</dbReference>
<comment type="caution">
    <text evidence="3">The sequence shown here is derived from an EMBL/GenBank/DDBJ whole genome shotgun (WGS) entry which is preliminary data.</text>
</comment>
<dbReference type="Proteomes" id="UP000734854">
    <property type="component" value="Unassembled WGS sequence"/>
</dbReference>
<reference evidence="3 4" key="1">
    <citation type="submission" date="2020-08" db="EMBL/GenBank/DDBJ databases">
        <title>Plant Genome Project.</title>
        <authorList>
            <person name="Zhang R.-G."/>
        </authorList>
    </citation>
    <scope>NUCLEOTIDE SEQUENCE [LARGE SCALE GENOMIC DNA]</scope>
    <source>
        <tissue evidence="3">Rhizome</tissue>
    </source>
</reference>
<organism evidence="3 4">
    <name type="scientific">Zingiber officinale</name>
    <name type="common">Ginger</name>
    <name type="synonym">Amomum zingiber</name>
    <dbReference type="NCBI Taxonomy" id="94328"/>
    <lineage>
        <taxon>Eukaryota</taxon>
        <taxon>Viridiplantae</taxon>
        <taxon>Streptophyta</taxon>
        <taxon>Embryophyta</taxon>
        <taxon>Tracheophyta</taxon>
        <taxon>Spermatophyta</taxon>
        <taxon>Magnoliopsida</taxon>
        <taxon>Liliopsida</taxon>
        <taxon>Zingiberales</taxon>
        <taxon>Zingiberaceae</taxon>
        <taxon>Zingiber</taxon>
    </lineage>
</organism>
<dbReference type="PANTHER" id="PTHR15503:SF45">
    <property type="entry name" value="RNA-DIRECTED DNA POLYMERASE HOMOLOG"/>
    <property type="match status" value="1"/>
</dbReference>
<feature type="domain" description="Retrotransposon gag" evidence="2">
    <location>
        <begin position="17"/>
        <end position="113"/>
    </location>
</feature>
<protein>
    <recommendedName>
        <fullName evidence="2">Retrotransposon gag domain-containing protein</fullName>
    </recommendedName>
</protein>
<dbReference type="AlphaFoldDB" id="A0A8J5F9G5"/>
<gene>
    <name evidence="3" type="ORF">ZIOFF_059378</name>
</gene>
<evidence type="ECO:0000259" key="2">
    <source>
        <dbReference type="Pfam" id="PF03732"/>
    </source>
</evidence>
<evidence type="ECO:0000313" key="3">
    <source>
        <dbReference type="EMBL" id="KAG6482740.1"/>
    </source>
</evidence>
<keyword evidence="4" id="KW-1185">Reference proteome</keyword>
<dbReference type="InterPro" id="IPR032567">
    <property type="entry name" value="RTL1-rel"/>
</dbReference>
<dbReference type="InterPro" id="IPR005162">
    <property type="entry name" value="Retrotrans_gag_dom"/>
</dbReference>
<dbReference type="InterPro" id="IPR021109">
    <property type="entry name" value="Peptidase_aspartic_dom_sf"/>
</dbReference>
<evidence type="ECO:0000256" key="1">
    <source>
        <dbReference type="SAM" id="MobiDB-lite"/>
    </source>
</evidence>
<dbReference type="Gene3D" id="2.40.70.10">
    <property type="entry name" value="Acid Proteases"/>
    <property type="match status" value="1"/>
</dbReference>
<evidence type="ECO:0000313" key="4">
    <source>
        <dbReference type="Proteomes" id="UP000734854"/>
    </source>
</evidence>
<dbReference type="Pfam" id="PF03732">
    <property type="entry name" value="Retrotrans_gag"/>
    <property type="match status" value="1"/>
</dbReference>
<dbReference type="PANTHER" id="PTHR15503">
    <property type="entry name" value="LDOC1 RELATED"/>
    <property type="match status" value="1"/>
</dbReference>
<name>A0A8J5F9G5_ZINOF</name>
<feature type="region of interest" description="Disordered" evidence="1">
    <location>
        <begin position="168"/>
        <end position="190"/>
    </location>
</feature>
<proteinExistence type="predicted"/>
<accession>A0A8J5F9G5</accession>
<sequence>MQYFVAAKVPETEKVTIASMYLIGDAKLWWQTRMVDDANAGRQKIDMWDRLKKEMKDQFLPGNTSWIARDGLKRLKQSGSMRDYAKEFNSLMLDIQNMSEEDKLYNFLYGLQPWAQVELRRQNVKDLPSAIVAADALVDLHMSKENLNTSLSSKSIFFHKDKKGVWKKEVKKDAKKKDPGNNHGKGKAEHSATLGKANLKNQGCFLCNGPHFAKDCPKREKLNALLLGDKGEEYEQEVATLVNPLQLLNTIIDYESIELLTNMSEDMVRTHSLLLHISVMMNGKSANAMVDIGATHTFVSAKLVQDYELSISKCPKYIKSMNAKAQAVVDEDSAVPMPHLDGVMGKTDIIYAISLEKCLRRGETTYLVALIDAKPDQNVELPIGVQDILSKFEDVMPSELPKCLPPRRNIDHKIELIPGAIPPASSPYRMFPLELA</sequence>